<dbReference type="SUPFAM" id="SSF53271">
    <property type="entry name" value="PRTase-like"/>
    <property type="match status" value="1"/>
</dbReference>
<dbReference type="PANTHER" id="PTHR47505">
    <property type="entry name" value="DNA UTILIZATION PROTEIN YHGH"/>
    <property type="match status" value="1"/>
</dbReference>
<organism evidence="2 3">
    <name type="scientific">Paenibacillus ginsengarvi</name>
    <dbReference type="NCBI Taxonomy" id="400777"/>
    <lineage>
        <taxon>Bacteria</taxon>
        <taxon>Bacillati</taxon>
        <taxon>Bacillota</taxon>
        <taxon>Bacilli</taxon>
        <taxon>Bacillales</taxon>
        <taxon>Paenibacillaceae</taxon>
        <taxon>Paenibacillus</taxon>
    </lineage>
</organism>
<gene>
    <name evidence="2" type="ORF">D7M11_22625</name>
</gene>
<comment type="caution">
    <text evidence="2">The sequence shown here is derived from an EMBL/GenBank/DDBJ whole genome shotgun (WGS) entry which is preliminary data.</text>
</comment>
<evidence type="ECO:0000313" key="2">
    <source>
        <dbReference type="EMBL" id="RKN78872.1"/>
    </source>
</evidence>
<dbReference type="CDD" id="cd06223">
    <property type="entry name" value="PRTases_typeI"/>
    <property type="match status" value="1"/>
</dbReference>
<evidence type="ECO:0000256" key="1">
    <source>
        <dbReference type="ARBA" id="ARBA00008007"/>
    </source>
</evidence>
<protein>
    <submittedName>
        <fullName evidence="2">ComF family protein</fullName>
    </submittedName>
</protein>
<dbReference type="InterPro" id="IPR051910">
    <property type="entry name" value="ComF/GntX_DNA_util-trans"/>
</dbReference>
<dbReference type="OrthoDB" id="9779910at2"/>
<comment type="similarity">
    <text evidence="1">Belongs to the ComF/GntX family.</text>
</comment>
<dbReference type="EMBL" id="RBAH01000018">
    <property type="protein sequence ID" value="RKN78872.1"/>
    <property type="molecule type" value="Genomic_DNA"/>
</dbReference>
<dbReference type="Proteomes" id="UP000282311">
    <property type="component" value="Unassembled WGS sequence"/>
</dbReference>
<dbReference type="InterPro" id="IPR000836">
    <property type="entry name" value="PRTase_dom"/>
</dbReference>
<dbReference type="Gene3D" id="3.40.50.2020">
    <property type="match status" value="1"/>
</dbReference>
<dbReference type="PANTHER" id="PTHR47505:SF1">
    <property type="entry name" value="DNA UTILIZATION PROTEIN YHGH"/>
    <property type="match status" value="1"/>
</dbReference>
<accession>A0A3B0BZZ3</accession>
<reference evidence="2 3" key="1">
    <citation type="journal article" date="2007" name="Int. J. Syst. Evol. Microbiol.">
        <title>Paenibacillus ginsengarvi sp. nov., isolated from soil from ginseng cultivation.</title>
        <authorList>
            <person name="Yoon M.H."/>
            <person name="Ten L.N."/>
            <person name="Im W.T."/>
        </authorList>
    </citation>
    <scope>NUCLEOTIDE SEQUENCE [LARGE SCALE GENOMIC DNA]</scope>
    <source>
        <strain evidence="2 3">KCTC 13059</strain>
    </source>
</reference>
<name>A0A3B0BZZ3_9BACL</name>
<proteinExistence type="inferred from homology"/>
<sequence length="252" mass="28525">MIGKLLKRIVQAGESYLGAVTSPCTYCAVSVKQYAAPTSLQLCARCAGQISWIVEVLCPHCGRAESCPDCARRERRHLKISRSAVKYDEHMKEWLAAYKYRGNERLRWLFASMLYTAYKRHEQEYAGTGSIQWLTYVPVSGDRLEERGFNQAAQLARALGLRTGISVIPLLRRSRDTGKMSYKSRAERLKELKDVFAVDEDGIKQILKNTPHRPINIVIIDDVYTTGSTLHHCAEAINGRLDANVYGLTWAR</sequence>
<keyword evidence="3" id="KW-1185">Reference proteome</keyword>
<dbReference type="RefSeq" id="WP_120749539.1">
    <property type="nucleotide sequence ID" value="NZ_RBAH01000018.1"/>
</dbReference>
<evidence type="ECO:0000313" key="3">
    <source>
        <dbReference type="Proteomes" id="UP000282311"/>
    </source>
</evidence>
<dbReference type="AlphaFoldDB" id="A0A3B0BZZ3"/>
<dbReference type="InterPro" id="IPR029057">
    <property type="entry name" value="PRTase-like"/>
</dbReference>